<dbReference type="PANTHER" id="PTHR24214">
    <property type="entry name" value="PDZ AND LIM DOMAIN PROTEIN ZASP"/>
    <property type="match status" value="1"/>
</dbReference>
<dbReference type="GO" id="GO:0005737">
    <property type="term" value="C:cytoplasm"/>
    <property type="evidence" value="ECO:0007669"/>
    <property type="project" value="UniProtKB-SubCell"/>
</dbReference>
<comment type="subcellular location">
    <subcellularLocation>
        <location evidence="1">Cytoplasm</location>
    </subcellularLocation>
</comment>
<keyword evidence="7" id="KW-1185">Reference proteome</keyword>
<evidence type="ECO:0000256" key="1">
    <source>
        <dbReference type="ARBA" id="ARBA00004496"/>
    </source>
</evidence>
<dbReference type="SUPFAM" id="SSF50156">
    <property type="entry name" value="PDZ domain-like"/>
    <property type="match status" value="1"/>
</dbReference>
<sequence>MYRFNQHSKGSGEIFDVVLSGGSPWGFTLQGGSEFRTKLCVLKITPGSKADLSQAILVGDEIVAINGIECTSRAEAIELVRCSRQKLKIALRREGAGPSPVAQSNGGSVKKSSDVVPNLYKTASDFYSTFNVDRQKFAEITQNKKSSNIFDSTDNLSASHENLLESYRGVDNQRNFVNSPTMEETGDRLSRSSTEIANGRTSPEVDGLR</sequence>
<keyword evidence="3" id="KW-0440">LIM domain</keyword>
<dbReference type="Pfam" id="PF00595">
    <property type="entry name" value="PDZ"/>
    <property type="match status" value="1"/>
</dbReference>
<dbReference type="GO" id="GO:0051371">
    <property type="term" value="F:muscle alpha-actinin binding"/>
    <property type="evidence" value="ECO:0007669"/>
    <property type="project" value="TreeGrafter"/>
</dbReference>
<evidence type="ECO:0000259" key="5">
    <source>
        <dbReference type="PROSITE" id="PS50106"/>
    </source>
</evidence>
<dbReference type="SMART" id="SM00228">
    <property type="entry name" value="PDZ"/>
    <property type="match status" value="1"/>
</dbReference>
<dbReference type="InterPro" id="IPR001478">
    <property type="entry name" value="PDZ"/>
</dbReference>
<dbReference type="OrthoDB" id="5986090at2759"/>
<feature type="compositionally biased region" description="Polar residues" evidence="4">
    <location>
        <begin position="191"/>
        <end position="201"/>
    </location>
</feature>
<dbReference type="InterPro" id="IPR036034">
    <property type="entry name" value="PDZ_sf"/>
</dbReference>
<dbReference type="GO" id="GO:0031941">
    <property type="term" value="C:filamentous actin"/>
    <property type="evidence" value="ECO:0007669"/>
    <property type="project" value="TreeGrafter"/>
</dbReference>
<proteinExistence type="predicted"/>
<dbReference type="Proteomes" id="UP000275408">
    <property type="component" value="Unassembled WGS sequence"/>
</dbReference>
<dbReference type="EMBL" id="RCHS01004089">
    <property type="protein sequence ID" value="RMX37701.1"/>
    <property type="molecule type" value="Genomic_DNA"/>
</dbReference>
<dbReference type="GO" id="GO:0030036">
    <property type="term" value="P:actin cytoskeleton organization"/>
    <property type="evidence" value="ECO:0007669"/>
    <property type="project" value="TreeGrafter"/>
</dbReference>
<evidence type="ECO:0000256" key="3">
    <source>
        <dbReference type="ARBA" id="ARBA00023038"/>
    </source>
</evidence>
<keyword evidence="3" id="KW-0862">Zinc</keyword>
<dbReference type="GO" id="GO:0001725">
    <property type="term" value="C:stress fiber"/>
    <property type="evidence" value="ECO:0007669"/>
    <property type="project" value="TreeGrafter"/>
</dbReference>
<name>A0A3M6T8Q1_POCDA</name>
<dbReference type="STRING" id="46731.A0A3M6T8Q1"/>
<feature type="domain" description="PDZ" evidence="5">
    <location>
        <begin position="20"/>
        <end position="95"/>
    </location>
</feature>
<dbReference type="GO" id="GO:0061061">
    <property type="term" value="P:muscle structure development"/>
    <property type="evidence" value="ECO:0007669"/>
    <property type="project" value="TreeGrafter"/>
</dbReference>
<evidence type="ECO:0000313" key="7">
    <source>
        <dbReference type="Proteomes" id="UP000275408"/>
    </source>
</evidence>
<keyword evidence="2" id="KW-0963">Cytoplasm</keyword>
<organism evidence="6 7">
    <name type="scientific">Pocillopora damicornis</name>
    <name type="common">Cauliflower coral</name>
    <name type="synonym">Millepora damicornis</name>
    <dbReference type="NCBI Taxonomy" id="46731"/>
    <lineage>
        <taxon>Eukaryota</taxon>
        <taxon>Metazoa</taxon>
        <taxon>Cnidaria</taxon>
        <taxon>Anthozoa</taxon>
        <taxon>Hexacorallia</taxon>
        <taxon>Scleractinia</taxon>
        <taxon>Astrocoeniina</taxon>
        <taxon>Pocilloporidae</taxon>
        <taxon>Pocillopora</taxon>
    </lineage>
</organism>
<dbReference type="PANTHER" id="PTHR24214:SF38">
    <property type="entry name" value="PDZ AND LIM DOMAIN PROTEIN ZASP-RELATED"/>
    <property type="match status" value="1"/>
</dbReference>
<protein>
    <recommendedName>
        <fullName evidence="5">PDZ domain-containing protein</fullName>
    </recommendedName>
</protein>
<comment type="caution">
    <text evidence="6">The sequence shown here is derived from an EMBL/GenBank/DDBJ whole genome shotgun (WGS) entry which is preliminary data.</text>
</comment>
<dbReference type="AlphaFoldDB" id="A0A3M6T8Q1"/>
<gene>
    <name evidence="6" type="ORF">pdam_00004332</name>
</gene>
<evidence type="ECO:0000256" key="2">
    <source>
        <dbReference type="ARBA" id="ARBA00022490"/>
    </source>
</evidence>
<evidence type="ECO:0000313" key="6">
    <source>
        <dbReference type="EMBL" id="RMX37701.1"/>
    </source>
</evidence>
<dbReference type="GO" id="GO:0003779">
    <property type="term" value="F:actin binding"/>
    <property type="evidence" value="ECO:0007669"/>
    <property type="project" value="TreeGrafter"/>
</dbReference>
<dbReference type="InterPro" id="IPR050604">
    <property type="entry name" value="PDZ-LIM_domain"/>
</dbReference>
<feature type="region of interest" description="Disordered" evidence="4">
    <location>
        <begin position="174"/>
        <end position="209"/>
    </location>
</feature>
<evidence type="ECO:0000256" key="4">
    <source>
        <dbReference type="SAM" id="MobiDB-lite"/>
    </source>
</evidence>
<dbReference type="Gene3D" id="2.30.42.10">
    <property type="match status" value="1"/>
</dbReference>
<keyword evidence="3" id="KW-0479">Metal-binding</keyword>
<reference evidence="6 7" key="1">
    <citation type="journal article" date="2018" name="Sci. Rep.">
        <title>Comparative analysis of the Pocillopora damicornis genome highlights role of immune system in coral evolution.</title>
        <authorList>
            <person name="Cunning R."/>
            <person name="Bay R.A."/>
            <person name="Gillette P."/>
            <person name="Baker A.C."/>
            <person name="Traylor-Knowles N."/>
        </authorList>
    </citation>
    <scope>NUCLEOTIDE SEQUENCE [LARGE SCALE GENOMIC DNA]</scope>
    <source>
        <strain evidence="6">RSMAS</strain>
        <tissue evidence="6">Whole animal</tissue>
    </source>
</reference>
<dbReference type="GO" id="GO:0005912">
    <property type="term" value="C:adherens junction"/>
    <property type="evidence" value="ECO:0007669"/>
    <property type="project" value="TreeGrafter"/>
</dbReference>
<dbReference type="PROSITE" id="PS50106">
    <property type="entry name" value="PDZ"/>
    <property type="match status" value="1"/>
</dbReference>
<accession>A0A3M6T8Q1</accession>